<feature type="domain" description="Helicase Helix-turn-helix" evidence="1">
    <location>
        <begin position="250"/>
        <end position="338"/>
    </location>
</feature>
<dbReference type="InterPro" id="IPR029491">
    <property type="entry name" value="Helicase_HTH"/>
</dbReference>
<comment type="caution">
    <text evidence="2">The sequence shown here is derived from an EMBL/GenBank/DDBJ whole genome shotgun (WGS) entry which is preliminary data.</text>
</comment>
<organism evidence="2 3">
    <name type="scientific">Piscibacillus salipiscarius</name>
    <dbReference type="NCBI Taxonomy" id="299480"/>
    <lineage>
        <taxon>Bacteria</taxon>
        <taxon>Bacillati</taxon>
        <taxon>Bacillota</taxon>
        <taxon>Bacilli</taxon>
        <taxon>Bacillales</taxon>
        <taxon>Bacillaceae</taxon>
        <taxon>Piscibacillus</taxon>
    </lineage>
</organism>
<protein>
    <submittedName>
        <fullName evidence="2">Helix-turn-helix domain-containing protein</fullName>
    </submittedName>
</protein>
<name>A0ABW5QFF0_9BACI</name>
<dbReference type="Proteomes" id="UP001597452">
    <property type="component" value="Unassembled WGS sequence"/>
</dbReference>
<dbReference type="InterPro" id="IPR008308">
    <property type="entry name" value="YpbB-like"/>
</dbReference>
<reference evidence="3" key="1">
    <citation type="journal article" date="2019" name="Int. J. Syst. Evol. Microbiol.">
        <title>The Global Catalogue of Microorganisms (GCM) 10K type strain sequencing project: providing services to taxonomists for standard genome sequencing and annotation.</title>
        <authorList>
            <consortium name="The Broad Institute Genomics Platform"/>
            <consortium name="The Broad Institute Genome Sequencing Center for Infectious Disease"/>
            <person name="Wu L."/>
            <person name="Ma J."/>
        </authorList>
    </citation>
    <scope>NUCLEOTIDE SEQUENCE [LARGE SCALE GENOMIC DNA]</scope>
    <source>
        <strain evidence="3">TISTR 1571</strain>
    </source>
</reference>
<gene>
    <name evidence="2" type="ORF">ACFSW4_15740</name>
</gene>
<evidence type="ECO:0000313" key="2">
    <source>
        <dbReference type="EMBL" id="MFD2640322.1"/>
    </source>
</evidence>
<evidence type="ECO:0000313" key="3">
    <source>
        <dbReference type="Proteomes" id="UP001597452"/>
    </source>
</evidence>
<dbReference type="EMBL" id="JBHUMZ010000053">
    <property type="protein sequence ID" value="MFD2640322.1"/>
    <property type="molecule type" value="Genomic_DNA"/>
</dbReference>
<dbReference type="PIRSF" id="PIRSF021350">
    <property type="entry name" value="UCP021350"/>
    <property type="match status" value="1"/>
</dbReference>
<sequence length="351" mass="41146">MINFKETLLYILSRLNGQRTAYAAYHILQGKKSAQTIQDIHLFQLRNAYGILPHLRKEVYSNWLDECIKDGYIKIDPVSFSLTEKGKTFIDFDVLDPLIYFNGFKYHRIDQKWFSTLQLLMQSLSNLSYKNKRFIPITDDFDVQNQVKRLLTIHDHSLLAGLLKHELELLLNQCEEVNANIFTIQLSGYKRIGLNQKQVSDLFQLNVEDVQLITKAVIHDLLGKITREREQYPILSDLIIDDRHTSLTSSAQQTYNLLKEGRNIKEVEQIRHLKESTIQDHIIEIATQVDDFDIAPYIDLETIKRIIQVVNQTNTKRLKSLMEKLDHSVTYFELRLVLAKYHTYKESVVYD</sequence>
<evidence type="ECO:0000259" key="1">
    <source>
        <dbReference type="Pfam" id="PF14493"/>
    </source>
</evidence>
<accession>A0ABW5QFF0</accession>
<dbReference type="RefSeq" id="WP_054753195.1">
    <property type="nucleotide sequence ID" value="NZ_JBHUMZ010000053.1"/>
</dbReference>
<keyword evidence="3" id="KW-1185">Reference proteome</keyword>
<proteinExistence type="predicted"/>
<dbReference type="Pfam" id="PF14493">
    <property type="entry name" value="HTH_40"/>
    <property type="match status" value="1"/>
</dbReference>